<keyword evidence="3" id="KW-1133">Transmembrane helix</keyword>
<dbReference type="RefSeq" id="WP_084175281.1">
    <property type="nucleotide sequence ID" value="NZ_AYXG01000028.1"/>
</dbReference>
<dbReference type="OrthoDB" id="3538349at2"/>
<dbReference type="Gene3D" id="6.10.140.1430">
    <property type="match status" value="1"/>
</dbReference>
<evidence type="ECO:0000256" key="3">
    <source>
        <dbReference type="SAM" id="Phobius"/>
    </source>
</evidence>
<feature type="compositionally biased region" description="Low complexity" evidence="2">
    <location>
        <begin position="103"/>
        <end position="118"/>
    </location>
</feature>
<reference evidence="4 5" key="1">
    <citation type="journal article" date="2014" name="Genome Announc.">
        <title>Draft Genome Sequence of the Antitrypanosomally Active Sponge-Associated Bacterium Actinokineospora sp. Strain EG49.</title>
        <authorList>
            <person name="Harjes J."/>
            <person name="Ryu T."/>
            <person name="Abdelmohsen U.R."/>
            <person name="Moitinho-Silva L."/>
            <person name="Horn H."/>
            <person name="Ravasi T."/>
            <person name="Hentschel U."/>
        </authorList>
    </citation>
    <scope>NUCLEOTIDE SEQUENCE [LARGE SCALE GENOMIC DNA]</scope>
    <source>
        <strain evidence="4 5">EG49</strain>
    </source>
</reference>
<feature type="transmembrane region" description="Helical" evidence="3">
    <location>
        <begin position="155"/>
        <end position="172"/>
    </location>
</feature>
<organism evidence="4 5">
    <name type="scientific">Actinokineospora spheciospongiae</name>
    <dbReference type="NCBI Taxonomy" id="909613"/>
    <lineage>
        <taxon>Bacteria</taxon>
        <taxon>Bacillati</taxon>
        <taxon>Actinomycetota</taxon>
        <taxon>Actinomycetes</taxon>
        <taxon>Pseudonocardiales</taxon>
        <taxon>Pseudonocardiaceae</taxon>
        <taxon>Actinokineospora</taxon>
    </lineage>
</organism>
<evidence type="ECO:0000313" key="4">
    <source>
        <dbReference type="EMBL" id="EWC63923.1"/>
    </source>
</evidence>
<dbReference type="AlphaFoldDB" id="W7IU77"/>
<evidence type="ECO:0000313" key="5">
    <source>
        <dbReference type="Proteomes" id="UP000019277"/>
    </source>
</evidence>
<keyword evidence="5" id="KW-1185">Reference proteome</keyword>
<dbReference type="EMBL" id="AYXG01000028">
    <property type="protein sequence ID" value="EWC63923.1"/>
    <property type="molecule type" value="Genomic_DNA"/>
</dbReference>
<dbReference type="InterPro" id="IPR022062">
    <property type="entry name" value="DUF3618"/>
</dbReference>
<evidence type="ECO:0000256" key="1">
    <source>
        <dbReference type="SAM" id="Coils"/>
    </source>
</evidence>
<evidence type="ECO:0000256" key="2">
    <source>
        <dbReference type="SAM" id="MobiDB-lite"/>
    </source>
</evidence>
<comment type="caution">
    <text evidence="4">The sequence shown here is derived from an EMBL/GenBank/DDBJ whole genome shotgun (WGS) entry which is preliminary data.</text>
</comment>
<protein>
    <recommendedName>
        <fullName evidence="6">DUF3618 domain-containing protein</fullName>
    </recommendedName>
</protein>
<feature type="coiled-coil region" evidence="1">
    <location>
        <begin position="73"/>
        <end position="100"/>
    </location>
</feature>
<keyword evidence="3" id="KW-0472">Membrane</keyword>
<dbReference type="Pfam" id="PF12277">
    <property type="entry name" value="DUF3618"/>
    <property type="match status" value="1"/>
</dbReference>
<keyword evidence="3" id="KW-0812">Transmembrane</keyword>
<gene>
    <name evidence="4" type="ORF">UO65_0753</name>
</gene>
<dbReference type="STRING" id="909613.UO65_0753"/>
<feature type="region of interest" description="Disordered" evidence="2">
    <location>
        <begin position="103"/>
        <end position="124"/>
    </location>
</feature>
<name>W7IU77_9PSEU</name>
<dbReference type="Proteomes" id="UP000019277">
    <property type="component" value="Unassembled WGS sequence"/>
</dbReference>
<evidence type="ECO:0008006" key="6">
    <source>
        <dbReference type="Google" id="ProtNLM"/>
    </source>
</evidence>
<accession>W7IU77</accession>
<sequence>MSVDPDDKKALAADIEQAREELAETVDALVAKTDVKRRVGEKAEEVKAEVKATVAAKAQEAKEKVGHAKDTVVAKAAEAKEKVAEKAADAKDAAVEAKEAAAAKVRGTGTQATAGTLADEGQDPTAQTKDLLAGQALTAKAKADQVVVTAKRNPVPFAVLAAALAAVIALILRNRGR</sequence>
<proteinExistence type="predicted"/>
<keyword evidence="1" id="KW-0175">Coiled coil</keyword>